<dbReference type="PANTHER" id="PTHR19924:SF26">
    <property type="entry name" value="U3 SMALL NUCLEOLAR RNA-ASSOCIATED PROTEIN 15 HOMOLOG"/>
    <property type="match status" value="1"/>
</dbReference>
<keyword evidence="3" id="KW-0677">Repeat</keyword>
<evidence type="ECO:0000313" key="7">
    <source>
        <dbReference type="Proteomes" id="UP000195521"/>
    </source>
</evidence>
<keyword evidence="7" id="KW-1185">Reference proteome</keyword>
<dbReference type="OrthoDB" id="189968at2759"/>
<dbReference type="SMART" id="SM00320">
    <property type="entry name" value="WD40"/>
    <property type="match status" value="2"/>
</dbReference>
<evidence type="ECO:0000256" key="4">
    <source>
        <dbReference type="ARBA" id="ARBA00023242"/>
    </source>
</evidence>
<evidence type="ECO:0000313" key="6">
    <source>
        <dbReference type="EMBL" id="GAW82054.1"/>
    </source>
</evidence>
<dbReference type="GeneID" id="39748786"/>
<protein>
    <submittedName>
        <fullName evidence="6">Uncharacterized protein</fullName>
    </submittedName>
</protein>
<dbReference type="InterPro" id="IPR001680">
    <property type="entry name" value="WD40_rpt"/>
</dbReference>
<dbReference type="PROSITE" id="PS00678">
    <property type="entry name" value="WD_REPEATS_1"/>
    <property type="match status" value="1"/>
</dbReference>
<dbReference type="GO" id="GO:0045943">
    <property type="term" value="P:positive regulation of transcription by RNA polymerase I"/>
    <property type="evidence" value="ECO:0007669"/>
    <property type="project" value="TreeGrafter"/>
</dbReference>
<dbReference type="Proteomes" id="UP000195521">
    <property type="component" value="Unassembled WGS sequence"/>
</dbReference>
<dbReference type="OMA" id="GKWLIEV"/>
<accession>A0A1Y1JPR2</accession>
<dbReference type="GO" id="GO:0005730">
    <property type="term" value="C:nucleolus"/>
    <property type="evidence" value="ECO:0007669"/>
    <property type="project" value="UniProtKB-SubCell"/>
</dbReference>
<dbReference type="EMBL" id="BDQF01000013">
    <property type="protein sequence ID" value="GAW82054.1"/>
    <property type="molecule type" value="Genomic_DNA"/>
</dbReference>
<dbReference type="PROSITE" id="PS50294">
    <property type="entry name" value="WD_REPEATS_REGION"/>
    <property type="match status" value="1"/>
</dbReference>
<dbReference type="InterPro" id="IPR019775">
    <property type="entry name" value="WD40_repeat_CS"/>
</dbReference>
<dbReference type="SUPFAM" id="SSF50978">
    <property type="entry name" value="WD40 repeat-like"/>
    <property type="match status" value="1"/>
</dbReference>
<dbReference type="InterPro" id="IPR036322">
    <property type="entry name" value="WD40_repeat_dom_sf"/>
</dbReference>
<organism evidence="6 7">
    <name type="scientific">Plasmodium gonderi</name>
    <dbReference type="NCBI Taxonomy" id="77519"/>
    <lineage>
        <taxon>Eukaryota</taxon>
        <taxon>Sar</taxon>
        <taxon>Alveolata</taxon>
        <taxon>Apicomplexa</taxon>
        <taxon>Aconoidasida</taxon>
        <taxon>Haemosporida</taxon>
        <taxon>Plasmodiidae</taxon>
        <taxon>Plasmodium</taxon>
        <taxon>Plasmodium (Plasmodium)</taxon>
    </lineage>
</organism>
<reference evidence="7" key="1">
    <citation type="submission" date="2017-04" db="EMBL/GenBank/DDBJ databases">
        <title>Plasmodium gonderi genome.</title>
        <authorList>
            <person name="Arisue N."/>
            <person name="Honma H."/>
            <person name="Kawai S."/>
            <person name="Tougan T."/>
            <person name="Tanabe K."/>
            <person name="Horii T."/>
        </authorList>
    </citation>
    <scope>NUCLEOTIDE SEQUENCE [LARGE SCALE GENOMIC DNA]</scope>
    <source>
        <strain evidence="7">ATCC 30045</strain>
    </source>
</reference>
<dbReference type="Pfam" id="PF00400">
    <property type="entry name" value="WD40"/>
    <property type="match status" value="2"/>
</dbReference>
<name>A0A1Y1JPR2_PLAGO</name>
<dbReference type="InterPro" id="IPR015943">
    <property type="entry name" value="WD40/YVTN_repeat-like_dom_sf"/>
</dbReference>
<evidence type="ECO:0000256" key="5">
    <source>
        <dbReference type="PROSITE-ProRule" id="PRU00221"/>
    </source>
</evidence>
<keyword evidence="4" id="KW-0539">Nucleus</keyword>
<keyword evidence="2 5" id="KW-0853">WD repeat</keyword>
<proteinExistence type="predicted"/>
<comment type="subcellular location">
    <subcellularLocation>
        <location evidence="1">Nucleus</location>
        <location evidence="1">Nucleolus</location>
    </subcellularLocation>
</comment>
<dbReference type="AlphaFoldDB" id="A0A1Y1JPR2"/>
<dbReference type="PANTHER" id="PTHR19924">
    <property type="entry name" value="UTP15 U3 SMALL NUCLEOLAR RNA-ASSOCIATED PROTEIN 15 FAMILY MEMBER"/>
    <property type="match status" value="1"/>
</dbReference>
<sequence>MSKFPPVILTQKRKRKNETNDYLFDFKVLKAGNEKGSIKSISICNKYIAIGCNNMVLLHSITGENLNKKYKCTESISKLKFRDDKMLGIGLENGNIELIGLFCFDRIKSMCGHKSAVNDLIFSSNFQHLYSCSRDFTIKIWNIWEGSCEHTLDYHIDNITSICLYTFNNNSNSHLISSSYDGYVYFYDLNLNKNINKIELEEPIECLNIFKNEYIVLSVKNVIKFYTLEKLEFVKDLIISPKTCFHLTSFKHFLVVASLDLSVYFLDPFYKGTKKIKVVSIANFLNSPKSAEFSNGVLVLGEMNGKWLIEVYNEKAKKKKIKHKDSRFIIDIQEETFSYTDEEINQYLKTFKYNEALIRMIKKHPDGMLSLLDYLSKHKVLIQACRTYSIEDTIKVLAFFRKKFVIDVLMFEFFFSFFRANKWIATTRNAQVLDELNGLKRGFENTQKFMKYYQNLKDIADFLKN</sequence>
<comment type="caution">
    <text evidence="6">The sequence shown here is derived from an EMBL/GenBank/DDBJ whole genome shotgun (WGS) entry which is preliminary data.</text>
</comment>
<evidence type="ECO:0000256" key="1">
    <source>
        <dbReference type="ARBA" id="ARBA00004604"/>
    </source>
</evidence>
<evidence type="ECO:0000256" key="2">
    <source>
        <dbReference type="ARBA" id="ARBA00022574"/>
    </source>
</evidence>
<dbReference type="Gene3D" id="2.130.10.10">
    <property type="entry name" value="YVTN repeat-like/Quinoprotein amine dehydrogenase"/>
    <property type="match status" value="1"/>
</dbReference>
<dbReference type="GO" id="GO:0006364">
    <property type="term" value="P:rRNA processing"/>
    <property type="evidence" value="ECO:0007669"/>
    <property type="project" value="TreeGrafter"/>
</dbReference>
<evidence type="ECO:0000256" key="3">
    <source>
        <dbReference type="ARBA" id="ARBA00022737"/>
    </source>
</evidence>
<dbReference type="RefSeq" id="XP_028544643.1">
    <property type="nucleotide sequence ID" value="XM_028688842.1"/>
</dbReference>
<dbReference type="PROSITE" id="PS50082">
    <property type="entry name" value="WD_REPEATS_2"/>
    <property type="match status" value="1"/>
</dbReference>
<gene>
    <name evidence="6" type="ORF">PGO_120460</name>
</gene>
<feature type="repeat" description="WD" evidence="5">
    <location>
        <begin position="110"/>
        <end position="151"/>
    </location>
</feature>